<dbReference type="InterPro" id="IPR006311">
    <property type="entry name" value="TAT_signal"/>
</dbReference>
<keyword evidence="2" id="KW-0732">Signal</keyword>
<feature type="signal peptide" evidence="2">
    <location>
        <begin position="1"/>
        <end position="27"/>
    </location>
</feature>
<evidence type="ECO:0000313" key="3">
    <source>
        <dbReference type="EMBL" id="GAP37151.1"/>
    </source>
</evidence>
<reference evidence="4" key="1">
    <citation type="submission" date="2015-07" db="EMBL/GenBank/DDBJ databases">
        <title>Discovery of a poly(ethylene terephthalate assimilation.</title>
        <authorList>
            <person name="Yoshida S."/>
            <person name="Hiraga K."/>
            <person name="Takehana T."/>
            <person name="Taniguchi I."/>
            <person name="Yamaji H."/>
            <person name="Maeda Y."/>
            <person name="Toyohara K."/>
            <person name="Miyamoto K."/>
            <person name="Kimura Y."/>
            <person name="Oda K."/>
        </authorList>
    </citation>
    <scope>NUCLEOTIDE SEQUENCE [LARGE SCALE GENOMIC DNA]</scope>
    <source>
        <strain evidence="4">NBRC 110686 / TISTR 2288 / 201-F6</strain>
    </source>
</reference>
<dbReference type="OrthoDB" id="8627412at2"/>
<dbReference type="RefSeq" id="WP_054021101.1">
    <property type="nucleotide sequence ID" value="NZ_BBYR01000043.1"/>
</dbReference>
<dbReference type="Gene3D" id="3.40.190.10">
    <property type="entry name" value="Periplasmic binding protein-like II"/>
    <property type="match status" value="1"/>
</dbReference>
<evidence type="ECO:0000313" key="4">
    <source>
        <dbReference type="Proteomes" id="UP000037660"/>
    </source>
</evidence>
<organism evidence="3 4">
    <name type="scientific">Piscinibacter sakaiensis</name>
    <name type="common">Ideonella sakaiensis</name>
    <dbReference type="NCBI Taxonomy" id="1547922"/>
    <lineage>
        <taxon>Bacteria</taxon>
        <taxon>Pseudomonadati</taxon>
        <taxon>Pseudomonadota</taxon>
        <taxon>Betaproteobacteria</taxon>
        <taxon>Burkholderiales</taxon>
        <taxon>Sphaerotilaceae</taxon>
        <taxon>Piscinibacter</taxon>
    </lineage>
</organism>
<dbReference type="SUPFAM" id="SSF53850">
    <property type="entry name" value="Periplasmic binding protein-like II"/>
    <property type="match status" value="1"/>
</dbReference>
<keyword evidence="4" id="KW-1185">Reference proteome</keyword>
<sequence length="324" mass="33591">MSSVTRRAALAVAAAALAAGLASPALADGYPNKPIRIIVPYAAGGSTDQLARAIQPAMSESLGQAIVIENRPGAGGSLGTDQVAKAPGDGYTILFGNTGPSAVISLMRKTPYDELRDFKPISTVAITPMILAIPNDVPAKTVKEFVAYVKKANGALNIGSVGNGSLSHMTSEYFNTMAGVRLLHVPYNGGGPLATAMLGGQVQAAFVTGLDGATMIASGKVRYLGVGTLQPTPVVPGLPTIAQDVPGFRSSAWFGMLAPRGTPDDVVARLNAAIVAAVAKPEIRKMFADRNVEARSSTPAELESIIKDEIGQWKPVIRDAKIEM</sequence>
<accession>A0A0K8P3K7</accession>
<gene>
    <name evidence="3" type="ORF">ISF6_3006</name>
</gene>
<proteinExistence type="inferred from homology"/>
<dbReference type="EMBL" id="BBYR01000043">
    <property type="protein sequence ID" value="GAP37151.1"/>
    <property type="molecule type" value="Genomic_DNA"/>
</dbReference>
<dbReference type="InterPro" id="IPR042100">
    <property type="entry name" value="Bug_dom1"/>
</dbReference>
<dbReference type="Proteomes" id="UP000037660">
    <property type="component" value="Unassembled WGS sequence"/>
</dbReference>
<dbReference type="AlphaFoldDB" id="A0A0K8P3K7"/>
<evidence type="ECO:0000256" key="1">
    <source>
        <dbReference type="ARBA" id="ARBA00006987"/>
    </source>
</evidence>
<name>A0A0K8P3K7_PISS1</name>
<dbReference type="PIRSF" id="PIRSF017082">
    <property type="entry name" value="YflP"/>
    <property type="match status" value="1"/>
</dbReference>
<feature type="chain" id="PRO_5005513661" evidence="2">
    <location>
        <begin position="28"/>
        <end position="324"/>
    </location>
</feature>
<comment type="caution">
    <text evidence="3">The sequence shown here is derived from an EMBL/GenBank/DDBJ whole genome shotgun (WGS) entry which is preliminary data.</text>
</comment>
<evidence type="ECO:0000256" key="2">
    <source>
        <dbReference type="SAM" id="SignalP"/>
    </source>
</evidence>
<dbReference type="PANTHER" id="PTHR42928:SF5">
    <property type="entry name" value="BLR1237 PROTEIN"/>
    <property type="match status" value="1"/>
</dbReference>
<dbReference type="CDD" id="cd07012">
    <property type="entry name" value="PBP2_Bug_TTT"/>
    <property type="match status" value="1"/>
</dbReference>
<dbReference type="PANTHER" id="PTHR42928">
    <property type="entry name" value="TRICARBOXYLATE-BINDING PROTEIN"/>
    <property type="match status" value="1"/>
</dbReference>
<protein>
    <submittedName>
        <fullName evidence="3">Putative exported protein</fullName>
    </submittedName>
</protein>
<reference evidence="3 4" key="2">
    <citation type="journal article" date="2016" name="Science">
        <title>A bacterium that degrades and assimilates poly(ethylene terephthalate).</title>
        <authorList>
            <person name="Yoshida S."/>
            <person name="Hiraga K."/>
            <person name="Takehana T."/>
            <person name="Taniguchi I."/>
            <person name="Yamaji H."/>
            <person name="Maeda Y."/>
            <person name="Toyohara K."/>
            <person name="Miyamoto K."/>
            <person name="Kimura Y."/>
            <person name="Oda K."/>
        </authorList>
    </citation>
    <scope>NUCLEOTIDE SEQUENCE [LARGE SCALE GENOMIC DNA]</scope>
    <source>
        <strain evidence="4">NBRC 110686 / TISTR 2288 / 201-F6</strain>
    </source>
</reference>
<dbReference type="PROSITE" id="PS51318">
    <property type="entry name" value="TAT"/>
    <property type="match status" value="1"/>
</dbReference>
<dbReference type="InterPro" id="IPR005064">
    <property type="entry name" value="BUG"/>
</dbReference>
<dbReference type="Gene3D" id="3.40.190.150">
    <property type="entry name" value="Bordetella uptake gene, domain 1"/>
    <property type="match status" value="1"/>
</dbReference>
<comment type="similarity">
    <text evidence="1">Belongs to the UPF0065 (bug) family.</text>
</comment>
<dbReference type="STRING" id="1547922.ISF6_3006"/>
<dbReference type="Pfam" id="PF03401">
    <property type="entry name" value="TctC"/>
    <property type="match status" value="1"/>
</dbReference>